<keyword evidence="6" id="KW-0057">Aromatic amino acid biosynthesis</keyword>
<evidence type="ECO:0000256" key="4">
    <source>
        <dbReference type="ARBA" id="ARBA00022605"/>
    </source>
</evidence>
<evidence type="ECO:0000256" key="3">
    <source>
        <dbReference type="ARBA" id="ARBA00012450"/>
    </source>
</evidence>
<dbReference type="GO" id="GO:0009073">
    <property type="term" value="P:aromatic amino acid family biosynthetic process"/>
    <property type="evidence" value="ECO:0007669"/>
    <property type="project" value="UniProtKB-KW"/>
</dbReference>
<dbReference type="AlphaFoldDB" id="A0A6J6DRR2"/>
<sequence>MSDIRLSIPTGPVDAHISVPGSKSIANRALVCAMLAEGNSVIQGLPDGDDTQVLVDALFETKCLFHIDEAAVSINGGSASRLPTIIDARLAGTTSRFVTAIAALSDATTIIDGQDALRARPMSDLHDALQSMGAEITALGEPGHLPVSVSRGALRGGEVTIRGDVSSQFISALMLIAPVLEEGLHITIDGPLVSRSYVQLTSAVMEEFGATVVVAEQEITVPHTGYDPILFSVEPDFSSAAFPVVAAVLRGGTVRVKKLAQSTEQGDATIIDIVRTMGAECVIDGDDIVVHSKNSRELKPLSLNMNDCSDLVPVVAVLCACAKGTSELTGVGFIRNKESDRLGDVALELTKCGIDVEVLPDGLRIIGGTPRGAVIDTHHDHRVAMAFSVLSVVADGMVIQNADVVSKSWPKFYADMSSILGPMAQEN</sequence>
<dbReference type="HAMAP" id="MF_00210">
    <property type="entry name" value="EPSP_synth"/>
    <property type="match status" value="1"/>
</dbReference>
<evidence type="ECO:0000256" key="7">
    <source>
        <dbReference type="ARBA" id="ARBA00044633"/>
    </source>
</evidence>
<dbReference type="PROSITE" id="PS00885">
    <property type="entry name" value="EPSP_SYNTHASE_2"/>
    <property type="match status" value="1"/>
</dbReference>
<protein>
    <recommendedName>
        <fullName evidence="3">3-phosphoshikimate 1-carboxyvinyltransferase</fullName>
        <ecNumber evidence="3">2.5.1.19</ecNumber>
    </recommendedName>
</protein>
<dbReference type="SUPFAM" id="SSF55205">
    <property type="entry name" value="EPT/RTPC-like"/>
    <property type="match status" value="1"/>
</dbReference>
<dbReference type="UniPathway" id="UPA00053">
    <property type="reaction ID" value="UER00089"/>
</dbReference>
<dbReference type="InterPro" id="IPR006264">
    <property type="entry name" value="EPSP_synthase"/>
</dbReference>
<evidence type="ECO:0000256" key="5">
    <source>
        <dbReference type="ARBA" id="ARBA00022679"/>
    </source>
</evidence>
<evidence type="ECO:0000256" key="2">
    <source>
        <dbReference type="ARBA" id="ARBA00009948"/>
    </source>
</evidence>
<evidence type="ECO:0000313" key="9">
    <source>
        <dbReference type="EMBL" id="CAB4566206.1"/>
    </source>
</evidence>
<dbReference type="PANTHER" id="PTHR21090">
    <property type="entry name" value="AROM/DEHYDROQUINATE SYNTHASE"/>
    <property type="match status" value="1"/>
</dbReference>
<dbReference type="PANTHER" id="PTHR21090:SF5">
    <property type="entry name" value="PENTAFUNCTIONAL AROM POLYPEPTIDE"/>
    <property type="match status" value="1"/>
</dbReference>
<dbReference type="Pfam" id="PF00275">
    <property type="entry name" value="EPSP_synthase"/>
    <property type="match status" value="1"/>
</dbReference>
<dbReference type="GO" id="GO:0003866">
    <property type="term" value="F:3-phosphoshikimate 1-carboxyvinyltransferase activity"/>
    <property type="evidence" value="ECO:0007669"/>
    <property type="project" value="UniProtKB-EC"/>
</dbReference>
<dbReference type="GO" id="GO:0009423">
    <property type="term" value="P:chorismate biosynthetic process"/>
    <property type="evidence" value="ECO:0007669"/>
    <property type="project" value="UniProtKB-UniPathway"/>
</dbReference>
<dbReference type="InterPro" id="IPR013792">
    <property type="entry name" value="RNA3'P_cycl/enolpyr_Trfase_a/b"/>
</dbReference>
<proteinExistence type="inferred from homology"/>
<organism evidence="9">
    <name type="scientific">freshwater metagenome</name>
    <dbReference type="NCBI Taxonomy" id="449393"/>
    <lineage>
        <taxon>unclassified sequences</taxon>
        <taxon>metagenomes</taxon>
        <taxon>ecological metagenomes</taxon>
    </lineage>
</organism>
<dbReference type="Gene3D" id="3.65.10.10">
    <property type="entry name" value="Enolpyruvate transferase domain"/>
    <property type="match status" value="2"/>
</dbReference>
<dbReference type="CDD" id="cd01556">
    <property type="entry name" value="EPSP_synthase"/>
    <property type="match status" value="1"/>
</dbReference>
<gene>
    <name evidence="9" type="ORF">UFOPK1619_00670</name>
</gene>
<dbReference type="EC" id="2.5.1.19" evidence="3"/>
<evidence type="ECO:0000256" key="6">
    <source>
        <dbReference type="ARBA" id="ARBA00023141"/>
    </source>
</evidence>
<evidence type="ECO:0000259" key="8">
    <source>
        <dbReference type="Pfam" id="PF00275"/>
    </source>
</evidence>
<dbReference type="PIRSF" id="PIRSF000505">
    <property type="entry name" value="EPSPS"/>
    <property type="match status" value="1"/>
</dbReference>
<dbReference type="EMBL" id="CAEZTI010000121">
    <property type="protein sequence ID" value="CAB4566206.1"/>
    <property type="molecule type" value="Genomic_DNA"/>
</dbReference>
<dbReference type="InterPro" id="IPR036968">
    <property type="entry name" value="Enolpyruvate_Tfrase_sf"/>
</dbReference>
<comment type="catalytic activity">
    <reaction evidence="7">
        <text>3-phosphoshikimate + phosphoenolpyruvate = 5-O-(1-carboxyvinyl)-3-phosphoshikimate + phosphate</text>
        <dbReference type="Rhea" id="RHEA:21256"/>
        <dbReference type="ChEBI" id="CHEBI:43474"/>
        <dbReference type="ChEBI" id="CHEBI:57701"/>
        <dbReference type="ChEBI" id="CHEBI:58702"/>
        <dbReference type="ChEBI" id="CHEBI:145989"/>
        <dbReference type="EC" id="2.5.1.19"/>
    </reaction>
    <physiologicalReaction direction="left-to-right" evidence="7">
        <dbReference type="Rhea" id="RHEA:21257"/>
    </physiologicalReaction>
</comment>
<keyword evidence="5" id="KW-0808">Transferase</keyword>
<dbReference type="InterPro" id="IPR023193">
    <property type="entry name" value="EPSP_synthase_CS"/>
</dbReference>
<dbReference type="NCBIfam" id="TIGR01356">
    <property type="entry name" value="aroA"/>
    <property type="match status" value="1"/>
</dbReference>
<comment type="similarity">
    <text evidence="2">Belongs to the EPSP synthase family.</text>
</comment>
<reference evidence="9" key="1">
    <citation type="submission" date="2020-05" db="EMBL/GenBank/DDBJ databases">
        <authorList>
            <person name="Chiriac C."/>
            <person name="Salcher M."/>
            <person name="Ghai R."/>
            <person name="Kavagutti S V."/>
        </authorList>
    </citation>
    <scope>NUCLEOTIDE SEQUENCE</scope>
</reference>
<feature type="domain" description="Enolpyruvate transferase" evidence="8">
    <location>
        <begin position="10"/>
        <end position="414"/>
    </location>
</feature>
<comment type="pathway">
    <text evidence="1">Metabolic intermediate biosynthesis; chorismate biosynthesis; chorismate from D-erythrose 4-phosphate and phosphoenolpyruvate: step 6/7.</text>
</comment>
<dbReference type="InterPro" id="IPR001986">
    <property type="entry name" value="Enolpyruvate_Tfrase_dom"/>
</dbReference>
<keyword evidence="4" id="KW-0028">Amino-acid biosynthesis</keyword>
<dbReference type="GO" id="GO:0008652">
    <property type="term" value="P:amino acid biosynthetic process"/>
    <property type="evidence" value="ECO:0007669"/>
    <property type="project" value="UniProtKB-KW"/>
</dbReference>
<name>A0A6J6DRR2_9ZZZZ</name>
<evidence type="ECO:0000256" key="1">
    <source>
        <dbReference type="ARBA" id="ARBA00004811"/>
    </source>
</evidence>
<accession>A0A6J6DRR2</accession>